<accession>A0A182F734</accession>
<proteinExistence type="predicted"/>
<protein>
    <submittedName>
        <fullName evidence="2">Uncharacterized protein</fullName>
    </submittedName>
</protein>
<feature type="region of interest" description="Disordered" evidence="1">
    <location>
        <begin position="1"/>
        <end position="27"/>
    </location>
</feature>
<dbReference type="AlphaFoldDB" id="A0A182F734"/>
<feature type="compositionally biased region" description="Polar residues" evidence="1">
    <location>
        <begin position="174"/>
        <end position="188"/>
    </location>
</feature>
<dbReference type="KEGG" id="aali:118461921"/>
<dbReference type="VEuPathDB" id="VectorBase:AALB002292"/>
<name>A0A182F734_ANOAL</name>
<dbReference type="GeneID" id="118461921"/>
<dbReference type="VEuPathDB" id="VectorBase:AALB20_032771"/>
<keyword evidence="3" id="KW-1185">Reference proteome</keyword>
<evidence type="ECO:0000313" key="2">
    <source>
        <dbReference type="EnsemblMetazoa" id="AALB002292-PA"/>
    </source>
</evidence>
<organism evidence="2 3">
    <name type="scientific">Anopheles albimanus</name>
    <name type="common">New world malaria mosquito</name>
    <dbReference type="NCBI Taxonomy" id="7167"/>
    <lineage>
        <taxon>Eukaryota</taxon>
        <taxon>Metazoa</taxon>
        <taxon>Ecdysozoa</taxon>
        <taxon>Arthropoda</taxon>
        <taxon>Hexapoda</taxon>
        <taxon>Insecta</taxon>
        <taxon>Pterygota</taxon>
        <taxon>Neoptera</taxon>
        <taxon>Endopterygota</taxon>
        <taxon>Diptera</taxon>
        <taxon>Nematocera</taxon>
        <taxon>Culicoidea</taxon>
        <taxon>Culicidae</taxon>
        <taxon>Anophelinae</taxon>
        <taxon>Anopheles</taxon>
    </lineage>
</organism>
<sequence>MDATPDTASKQDAESQHRQEATESIGEDIIQQRISDIQMQLDETYNIFVNARETLSSISFEHLGASLNAETIPSDVGTRAAGVDAANQQDFALVRDETNRIDLGKSLEKLENLPLDSRLECNVEQIPELNKFFKVLADLREGISKINGHQKSITELNHDINTLSEPAEAEASDSGATLTSQMSNMSMN</sequence>
<reference evidence="2 3" key="1">
    <citation type="journal article" date="2017" name="G3 (Bethesda)">
        <title>The Physical Genome Mapping of Anopheles albimanus Corrected Scaffold Misassemblies and Identified Interarm Rearrangements in Genus Anopheles.</title>
        <authorList>
            <person name="Artemov G.N."/>
            <person name="Peery A.N."/>
            <person name="Jiang X."/>
            <person name="Tu Z."/>
            <person name="Stegniy V.N."/>
            <person name="Sharakhova M.V."/>
            <person name="Sharakhov I.V."/>
        </authorList>
    </citation>
    <scope>NUCLEOTIDE SEQUENCE [LARGE SCALE GENOMIC DNA]</scope>
    <source>
        <strain evidence="2 3">ALBI9_A</strain>
    </source>
</reference>
<dbReference type="EnsemblMetazoa" id="AALB002292-RA">
    <property type="protein sequence ID" value="AALB002292-PA"/>
    <property type="gene ID" value="AALB002292"/>
</dbReference>
<dbReference type="OrthoDB" id="7765027at2759"/>
<dbReference type="Proteomes" id="UP000069272">
    <property type="component" value="Chromosome 2R"/>
</dbReference>
<evidence type="ECO:0000256" key="1">
    <source>
        <dbReference type="SAM" id="MobiDB-lite"/>
    </source>
</evidence>
<evidence type="ECO:0000313" key="3">
    <source>
        <dbReference type="Proteomes" id="UP000069272"/>
    </source>
</evidence>
<feature type="compositionally biased region" description="Basic and acidic residues" evidence="1">
    <location>
        <begin position="9"/>
        <end position="21"/>
    </location>
</feature>
<dbReference type="RefSeq" id="XP_035783680.1">
    <property type="nucleotide sequence ID" value="XM_035927787.1"/>
</dbReference>
<reference evidence="2" key="2">
    <citation type="submission" date="2022-08" db="UniProtKB">
        <authorList>
            <consortium name="EnsemblMetazoa"/>
        </authorList>
    </citation>
    <scope>IDENTIFICATION</scope>
    <source>
        <strain evidence="2">STECLA/ALBI9_A</strain>
    </source>
</reference>
<feature type="region of interest" description="Disordered" evidence="1">
    <location>
        <begin position="166"/>
        <end position="188"/>
    </location>
</feature>